<gene>
    <name evidence="2" type="ORF">GCM10011506_03930</name>
</gene>
<dbReference type="RefSeq" id="WP_229712470.1">
    <property type="nucleotide sequence ID" value="NZ_BAABHU010000001.1"/>
</dbReference>
<dbReference type="SUPFAM" id="SSF54427">
    <property type="entry name" value="NTF2-like"/>
    <property type="match status" value="1"/>
</dbReference>
<reference evidence="3" key="1">
    <citation type="journal article" date="2019" name="Int. J. Syst. Evol. Microbiol.">
        <title>The Global Catalogue of Microorganisms (GCM) 10K type strain sequencing project: providing services to taxonomists for standard genome sequencing and annotation.</title>
        <authorList>
            <consortium name="The Broad Institute Genomics Platform"/>
            <consortium name="The Broad Institute Genome Sequencing Center for Infectious Disease"/>
            <person name="Wu L."/>
            <person name="Ma J."/>
        </authorList>
    </citation>
    <scope>NUCLEOTIDE SEQUENCE [LARGE SCALE GENOMIC DNA]</scope>
    <source>
        <strain evidence="3">CGMCC 1.10832</strain>
    </source>
</reference>
<feature type="domain" description="DUF4440" evidence="1">
    <location>
        <begin position="39"/>
        <end position="135"/>
    </location>
</feature>
<dbReference type="Pfam" id="PF14534">
    <property type="entry name" value="DUF4440"/>
    <property type="match status" value="1"/>
</dbReference>
<dbReference type="Proteomes" id="UP000636010">
    <property type="component" value="Unassembled WGS sequence"/>
</dbReference>
<keyword evidence="3" id="KW-1185">Reference proteome</keyword>
<dbReference type="Gene3D" id="3.10.450.50">
    <property type="match status" value="1"/>
</dbReference>
<comment type="caution">
    <text evidence="2">The sequence shown here is derived from an EMBL/GenBank/DDBJ whole genome shotgun (WGS) entry which is preliminary data.</text>
</comment>
<dbReference type="EMBL" id="BMEC01000001">
    <property type="protein sequence ID" value="GGC21886.1"/>
    <property type="molecule type" value="Genomic_DNA"/>
</dbReference>
<name>A0ABQ1LDV8_9BACT</name>
<sequence length="145" mass="16440">MNKQFYIFLIFLTFCYSYVINAQDTDIQEIEIPVELQNVLTDYEMHWRAFNAEALAELFTEDGFILRPGREAVRGKDKIASAYKGSGGPLYLSAYAYEKSENIAFIVGGYRATEEGTDGGKFTLTLKKVDGVWKIFSDMDNGNSR</sequence>
<dbReference type="InterPro" id="IPR027843">
    <property type="entry name" value="DUF4440"/>
</dbReference>
<dbReference type="InterPro" id="IPR032710">
    <property type="entry name" value="NTF2-like_dom_sf"/>
</dbReference>
<proteinExistence type="predicted"/>
<evidence type="ECO:0000259" key="1">
    <source>
        <dbReference type="Pfam" id="PF14534"/>
    </source>
</evidence>
<evidence type="ECO:0000313" key="3">
    <source>
        <dbReference type="Proteomes" id="UP000636010"/>
    </source>
</evidence>
<organism evidence="2 3">
    <name type="scientific">Marivirga lumbricoides</name>
    <dbReference type="NCBI Taxonomy" id="1046115"/>
    <lineage>
        <taxon>Bacteria</taxon>
        <taxon>Pseudomonadati</taxon>
        <taxon>Bacteroidota</taxon>
        <taxon>Cytophagia</taxon>
        <taxon>Cytophagales</taxon>
        <taxon>Marivirgaceae</taxon>
        <taxon>Marivirga</taxon>
    </lineage>
</organism>
<protein>
    <recommendedName>
        <fullName evidence="1">DUF4440 domain-containing protein</fullName>
    </recommendedName>
</protein>
<accession>A0ABQ1LDV8</accession>
<evidence type="ECO:0000313" key="2">
    <source>
        <dbReference type="EMBL" id="GGC21886.1"/>
    </source>
</evidence>